<dbReference type="RefSeq" id="WP_091811885.1">
    <property type="nucleotide sequence ID" value="NZ_FNNE01000003.1"/>
</dbReference>
<feature type="domain" description="Chalcone isomerase" evidence="2">
    <location>
        <begin position="25"/>
        <end position="189"/>
    </location>
</feature>
<dbReference type="InterPro" id="IPR016088">
    <property type="entry name" value="Chalcone_isomerase_3-sand"/>
</dbReference>
<sequence>MNKALSTLLASCMLSAALATPVAALTVDGIDVPDTYAAQDTQLTLNGAGIRSKWFLDLYVGGLYVPEKASDAEAIINADEPQAITLHIISGMITSEKMTSATLEGFENATGGDLSAIRNEVEAFLNVFAEEIKEGDVFDLVYLPGEGVRVLKNGDVHATIGDLSFKKALFGIWLSEQPAQEDLKAKMLGQG</sequence>
<name>A0A1H2U9I5_9GAMM</name>
<proteinExistence type="predicted"/>
<dbReference type="InterPro" id="IPR036298">
    <property type="entry name" value="Chalcone_isomerase_sf"/>
</dbReference>
<dbReference type="AlphaFoldDB" id="A0A1H2U9I5"/>
<dbReference type="EMBL" id="FNNE01000003">
    <property type="protein sequence ID" value="SDW52740.1"/>
    <property type="molecule type" value="Genomic_DNA"/>
</dbReference>
<gene>
    <name evidence="3" type="ORF">SAMN04487960_10341</name>
</gene>
<evidence type="ECO:0000259" key="2">
    <source>
        <dbReference type="Pfam" id="PF16036"/>
    </source>
</evidence>
<evidence type="ECO:0000313" key="4">
    <source>
        <dbReference type="Proteomes" id="UP000199675"/>
    </source>
</evidence>
<dbReference type="STRING" id="488533.SAMN04487960_10341"/>
<feature type="chain" id="PRO_5011753684" evidence="1">
    <location>
        <begin position="20"/>
        <end position="191"/>
    </location>
</feature>
<keyword evidence="3" id="KW-0413">Isomerase</keyword>
<accession>A0A1H2U9I5</accession>
<dbReference type="Proteomes" id="UP000199675">
    <property type="component" value="Unassembled WGS sequence"/>
</dbReference>
<keyword evidence="4" id="KW-1185">Reference proteome</keyword>
<feature type="signal peptide" evidence="1">
    <location>
        <begin position="1"/>
        <end position="19"/>
    </location>
</feature>
<dbReference type="SUPFAM" id="SSF54626">
    <property type="entry name" value="Chalcone isomerase"/>
    <property type="match status" value="1"/>
</dbReference>
<reference evidence="3 4" key="1">
    <citation type="submission" date="2016-10" db="EMBL/GenBank/DDBJ databases">
        <authorList>
            <person name="de Groot N.N."/>
        </authorList>
    </citation>
    <scope>NUCLEOTIDE SEQUENCE [LARGE SCALE GENOMIC DNA]</scope>
    <source>
        <strain evidence="3 4">CGMCC 1.7059</strain>
    </source>
</reference>
<dbReference type="OrthoDB" id="270742at2"/>
<protein>
    <submittedName>
        <fullName evidence="3">Chalcone isomerase-like</fullName>
    </submittedName>
</protein>
<evidence type="ECO:0000313" key="3">
    <source>
        <dbReference type="EMBL" id="SDW52740.1"/>
    </source>
</evidence>
<organism evidence="3 4">
    <name type="scientific">Marinobacter mobilis</name>
    <dbReference type="NCBI Taxonomy" id="488533"/>
    <lineage>
        <taxon>Bacteria</taxon>
        <taxon>Pseudomonadati</taxon>
        <taxon>Pseudomonadota</taxon>
        <taxon>Gammaproteobacteria</taxon>
        <taxon>Pseudomonadales</taxon>
        <taxon>Marinobacteraceae</taxon>
        <taxon>Marinobacter</taxon>
    </lineage>
</organism>
<keyword evidence="1" id="KW-0732">Signal</keyword>
<dbReference type="Pfam" id="PF16036">
    <property type="entry name" value="Chalcone_3"/>
    <property type="match status" value="1"/>
</dbReference>
<dbReference type="Gene3D" id="3.50.70.10">
    <property type="match status" value="1"/>
</dbReference>
<dbReference type="InterPro" id="IPR016087">
    <property type="entry name" value="Chalcone_isomerase"/>
</dbReference>
<evidence type="ECO:0000256" key="1">
    <source>
        <dbReference type="SAM" id="SignalP"/>
    </source>
</evidence>
<dbReference type="GO" id="GO:0016872">
    <property type="term" value="F:intramolecular lyase activity"/>
    <property type="evidence" value="ECO:0007669"/>
    <property type="project" value="InterPro"/>
</dbReference>